<evidence type="ECO:0000313" key="2">
    <source>
        <dbReference type="Proteomes" id="UP001589836"/>
    </source>
</evidence>
<dbReference type="Proteomes" id="UP001589836">
    <property type="component" value="Unassembled WGS sequence"/>
</dbReference>
<comment type="caution">
    <text evidence="1">The sequence shown here is derived from an EMBL/GenBank/DDBJ whole genome shotgun (WGS) entry which is preliminary data.</text>
</comment>
<dbReference type="RefSeq" id="WP_377345635.1">
    <property type="nucleotide sequence ID" value="NZ_JBHLTP010000003.1"/>
</dbReference>
<proteinExistence type="predicted"/>
<dbReference type="InterPro" id="IPR025013">
    <property type="entry name" value="DUF3907"/>
</dbReference>
<organism evidence="1 2">
    <name type="scientific">Pontibacillus salicampi</name>
    <dbReference type="NCBI Taxonomy" id="1449801"/>
    <lineage>
        <taxon>Bacteria</taxon>
        <taxon>Bacillati</taxon>
        <taxon>Bacillota</taxon>
        <taxon>Bacilli</taxon>
        <taxon>Bacillales</taxon>
        <taxon>Bacillaceae</taxon>
        <taxon>Pontibacillus</taxon>
    </lineage>
</organism>
<sequence>MNSQMVREQLITVQNVMNTAVDEISEYLNHYTIHDMLKEDGSQNKEYYALLLKTLRRLEVFCEEAFHKVTLLLQRHPFQQQPAEKVLYGIHHQCVLEFFSPRSDAWSENSRAAYTGKTAISYYDQPPYSFRKLMTELEDGFQKCREDLSYFETDYNGRFSNKTKGMS</sequence>
<evidence type="ECO:0000313" key="1">
    <source>
        <dbReference type="EMBL" id="MFC0523099.1"/>
    </source>
</evidence>
<accession>A0ABV6LL71</accession>
<name>A0ABV6LL71_9BACI</name>
<reference evidence="1 2" key="1">
    <citation type="submission" date="2024-09" db="EMBL/GenBank/DDBJ databases">
        <authorList>
            <person name="Sun Q."/>
            <person name="Mori K."/>
        </authorList>
    </citation>
    <scope>NUCLEOTIDE SEQUENCE [LARGE SCALE GENOMIC DNA]</scope>
    <source>
        <strain evidence="1 2">NCAIM B.02529</strain>
    </source>
</reference>
<gene>
    <name evidence="1" type="ORF">ACFFGV_05755</name>
</gene>
<dbReference type="EMBL" id="JBHLTP010000003">
    <property type="protein sequence ID" value="MFC0523099.1"/>
    <property type="molecule type" value="Genomic_DNA"/>
</dbReference>
<protein>
    <submittedName>
        <fullName evidence="1">DUF3907 family protein</fullName>
    </submittedName>
</protein>
<dbReference type="Pfam" id="PF13047">
    <property type="entry name" value="DUF3907"/>
    <property type="match status" value="1"/>
</dbReference>
<keyword evidence="2" id="KW-1185">Reference proteome</keyword>